<protein>
    <submittedName>
        <fullName evidence="2">Uncharacterized protein</fullName>
    </submittedName>
</protein>
<feature type="region of interest" description="Disordered" evidence="1">
    <location>
        <begin position="327"/>
        <end position="348"/>
    </location>
</feature>
<feature type="compositionally biased region" description="Polar residues" evidence="1">
    <location>
        <begin position="144"/>
        <end position="161"/>
    </location>
</feature>
<feature type="region of interest" description="Disordered" evidence="1">
    <location>
        <begin position="365"/>
        <end position="386"/>
    </location>
</feature>
<sequence>HVYCVVQVGREYRAANKHKQVISFDEAVLKIIQEEDSVIPKDKEPSEVKEKEQIPTEIRNGSAGSVKNGSAKSVKSSSAKSNKSGSAESVKNVSAKSVKTGSAKSVKTGSAKSVKTGSAKSIKSGSAGSVKSGSAESVKKGSARSIQTGSAKSVKSGSAESVKSRSAEPVKKGSAKSIISDKNIESDMTINVESENPVMPYHDDKTVKTDKDIEESDPKIVDPDDGNSTEIDQGDEKSTNIDQESLAEDNQMKEMSIAETSQGGIEITKPVLVLPEEENPVEHDKGSEESVSSEQETETKYDDIDKNRELPFDLLKPLSPISEKTEVSIELKRKKREKSSKPSFKDAGKEVVQLIQISEKVKQEDAKNDVLMSEGNDTEEDDGDDGYEIDEVKLVIHIEIYSFQLY</sequence>
<feature type="compositionally biased region" description="Basic and acidic residues" evidence="1">
    <location>
        <begin position="339"/>
        <end position="348"/>
    </location>
</feature>
<feature type="region of interest" description="Disordered" evidence="1">
    <location>
        <begin position="39"/>
        <end position="309"/>
    </location>
</feature>
<accession>A0A8S4PB32</accession>
<evidence type="ECO:0000313" key="2">
    <source>
        <dbReference type="EMBL" id="CAH1790362.1"/>
    </source>
</evidence>
<name>A0A8S4PB32_OWEFU</name>
<reference evidence="2" key="1">
    <citation type="submission" date="2022-03" db="EMBL/GenBank/DDBJ databases">
        <authorList>
            <person name="Martin C."/>
        </authorList>
    </citation>
    <scope>NUCLEOTIDE SEQUENCE</scope>
</reference>
<proteinExistence type="predicted"/>
<feature type="compositionally biased region" description="Basic and acidic residues" evidence="1">
    <location>
        <begin position="201"/>
        <end position="222"/>
    </location>
</feature>
<feature type="compositionally biased region" description="Low complexity" evidence="1">
    <location>
        <begin position="117"/>
        <end position="136"/>
    </location>
</feature>
<feature type="compositionally biased region" description="Acidic residues" evidence="1">
    <location>
        <begin position="376"/>
        <end position="386"/>
    </location>
</feature>
<keyword evidence="3" id="KW-1185">Reference proteome</keyword>
<comment type="caution">
    <text evidence="2">The sequence shown here is derived from an EMBL/GenBank/DDBJ whole genome shotgun (WGS) entry which is preliminary data.</text>
</comment>
<feature type="compositionally biased region" description="Low complexity" evidence="1">
    <location>
        <begin position="64"/>
        <end position="87"/>
    </location>
</feature>
<dbReference type="AlphaFoldDB" id="A0A8S4PB32"/>
<gene>
    <name evidence="2" type="ORF">OFUS_LOCUS15576</name>
</gene>
<evidence type="ECO:0000313" key="3">
    <source>
        <dbReference type="Proteomes" id="UP000749559"/>
    </source>
</evidence>
<evidence type="ECO:0000256" key="1">
    <source>
        <dbReference type="SAM" id="MobiDB-lite"/>
    </source>
</evidence>
<feature type="compositionally biased region" description="Basic and acidic residues" evidence="1">
    <location>
        <begin position="39"/>
        <end position="54"/>
    </location>
</feature>
<feature type="compositionally biased region" description="Basic and acidic residues" evidence="1">
    <location>
        <begin position="162"/>
        <end position="171"/>
    </location>
</feature>
<dbReference type="EMBL" id="CAIIXF020000007">
    <property type="protein sequence ID" value="CAH1790362.1"/>
    <property type="molecule type" value="Genomic_DNA"/>
</dbReference>
<organism evidence="2 3">
    <name type="scientific">Owenia fusiformis</name>
    <name type="common">Polychaete worm</name>
    <dbReference type="NCBI Taxonomy" id="6347"/>
    <lineage>
        <taxon>Eukaryota</taxon>
        <taxon>Metazoa</taxon>
        <taxon>Spiralia</taxon>
        <taxon>Lophotrochozoa</taxon>
        <taxon>Annelida</taxon>
        <taxon>Polychaeta</taxon>
        <taxon>Sedentaria</taxon>
        <taxon>Canalipalpata</taxon>
        <taxon>Sabellida</taxon>
        <taxon>Oweniida</taxon>
        <taxon>Oweniidae</taxon>
        <taxon>Owenia</taxon>
    </lineage>
</organism>
<feature type="compositionally biased region" description="Polar residues" evidence="1">
    <location>
        <begin position="89"/>
        <end position="116"/>
    </location>
</feature>
<feature type="compositionally biased region" description="Basic and acidic residues" evidence="1">
    <location>
        <begin position="297"/>
        <end position="309"/>
    </location>
</feature>
<dbReference type="Proteomes" id="UP000749559">
    <property type="component" value="Unassembled WGS sequence"/>
</dbReference>
<feature type="non-terminal residue" evidence="2">
    <location>
        <position position="1"/>
    </location>
</feature>